<dbReference type="EMBL" id="KQ964696">
    <property type="protein sequence ID" value="KXN66705.1"/>
    <property type="molecule type" value="Genomic_DNA"/>
</dbReference>
<accession>A0A137NV61</accession>
<organism evidence="2 3">
    <name type="scientific">Conidiobolus coronatus (strain ATCC 28846 / CBS 209.66 / NRRL 28638)</name>
    <name type="common">Delacroixia coronata</name>
    <dbReference type="NCBI Taxonomy" id="796925"/>
    <lineage>
        <taxon>Eukaryota</taxon>
        <taxon>Fungi</taxon>
        <taxon>Fungi incertae sedis</taxon>
        <taxon>Zoopagomycota</taxon>
        <taxon>Entomophthoromycotina</taxon>
        <taxon>Entomophthoromycetes</taxon>
        <taxon>Entomophthorales</taxon>
        <taxon>Ancylistaceae</taxon>
        <taxon>Conidiobolus</taxon>
    </lineage>
</organism>
<dbReference type="OrthoDB" id="2590239at2759"/>
<reference evidence="2 3" key="1">
    <citation type="journal article" date="2015" name="Genome Biol. Evol.">
        <title>Phylogenomic analyses indicate that early fungi evolved digesting cell walls of algal ancestors of land plants.</title>
        <authorList>
            <person name="Chang Y."/>
            <person name="Wang S."/>
            <person name="Sekimoto S."/>
            <person name="Aerts A.L."/>
            <person name="Choi C."/>
            <person name="Clum A."/>
            <person name="LaButti K.M."/>
            <person name="Lindquist E.A."/>
            <person name="Yee Ngan C."/>
            <person name="Ohm R.A."/>
            <person name="Salamov A.A."/>
            <person name="Grigoriev I.V."/>
            <person name="Spatafora J.W."/>
            <person name="Berbee M.L."/>
        </authorList>
    </citation>
    <scope>NUCLEOTIDE SEQUENCE [LARGE SCALE GENOMIC DNA]</scope>
    <source>
        <strain evidence="2 3">NRRL 28638</strain>
    </source>
</reference>
<feature type="non-terminal residue" evidence="2">
    <location>
        <position position="1"/>
    </location>
</feature>
<evidence type="ECO:0000259" key="1">
    <source>
        <dbReference type="Pfam" id="PF17187"/>
    </source>
</evidence>
<name>A0A137NV61_CONC2</name>
<feature type="domain" description="Svf1-like C-terminal" evidence="1">
    <location>
        <begin position="133"/>
        <end position="284"/>
    </location>
</feature>
<dbReference type="PANTHER" id="PTHR47107:SF1">
    <property type="entry name" value="CERAMIDE-BINDING PROTEIN SVF1-RELATED"/>
    <property type="match status" value="1"/>
</dbReference>
<evidence type="ECO:0000313" key="3">
    <source>
        <dbReference type="Proteomes" id="UP000070444"/>
    </source>
</evidence>
<dbReference type="InterPro" id="IPR033394">
    <property type="entry name" value="Svf1-like_C"/>
</dbReference>
<proteinExistence type="predicted"/>
<protein>
    <recommendedName>
        <fullName evidence="1">Svf1-like C-terminal domain-containing protein</fullName>
    </recommendedName>
</protein>
<evidence type="ECO:0000313" key="2">
    <source>
        <dbReference type="EMBL" id="KXN66705.1"/>
    </source>
</evidence>
<gene>
    <name evidence="2" type="ORF">CONCODRAFT_168142</name>
</gene>
<dbReference type="GO" id="GO:0005737">
    <property type="term" value="C:cytoplasm"/>
    <property type="evidence" value="ECO:0007669"/>
    <property type="project" value="TreeGrafter"/>
</dbReference>
<dbReference type="InterPro" id="IPR051385">
    <property type="entry name" value="Ceramide-binding_SVF1"/>
</dbReference>
<dbReference type="PANTHER" id="PTHR47107">
    <property type="entry name" value="SVF1-LIKE PROTEIN YDR222W-RELATED"/>
    <property type="match status" value="1"/>
</dbReference>
<dbReference type="Proteomes" id="UP000070444">
    <property type="component" value="Unassembled WGS sequence"/>
</dbReference>
<dbReference type="AlphaFoldDB" id="A0A137NV61"/>
<sequence>MSPASNSPSNAFKSISCPIKSFKVENNGLKVITDCLDVETILDEDTGKSKKLVKFKELSLITGSFEFNSVDSGVQMWNEDGIVHFGEDEKSGNYLKKTNIVSNSVNGRIIINDREVDLNGDGIQGTMKMGIIPNLIYRKLNFVAFKSKTKKLVMFEFITSNHVTSENEDNKIGYCFLYNGNNLEFVTTDYNLALDEYNDEESGHPIIKNAHLKVRNDRNDHDFSLVLEDIKPSFKICILDVLPTILKKIVQALITNPYIFTYYQPSKLDIKEKGGNISDEGFALISSNYL</sequence>
<keyword evidence="3" id="KW-1185">Reference proteome</keyword>
<dbReference type="Pfam" id="PF17187">
    <property type="entry name" value="Svf1_C"/>
    <property type="match status" value="1"/>
</dbReference>